<evidence type="ECO:0000256" key="5">
    <source>
        <dbReference type="ARBA" id="ARBA00023136"/>
    </source>
</evidence>
<dbReference type="SUPFAM" id="SSF103481">
    <property type="entry name" value="Multidrug resistance efflux transporter EmrE"/>
    <property type="match status" value="1"/>
</dbReference>
<evidence type="ECO:0000313" key="8">
    <source>
        <dbReference type="Proteomes" id="UP001208570"/>
    </source>
</evidence>
<feature type="transmembrane region" description="Helical" evidence="6">
    <location>
        <begin position="84"/>
        <end position="101"/>
    </location>
</feature>
<feature type="transmembrane region" description="Helical" evidence="6">
    <location>
        <begin position="35"/>
        <end position="52"/>
    </location>
</feature>
<dbReference type="EMBL" id="JAODUP010000228">
    <property type="protein sequence ID" value="KAK2155887.1"/>
    <property type="molecule type" value="Genomic_DNA"/>
</dbReference>
<dbReference type="Proteomes" id="UP001208570">
    <property type="component" value="Unassembled WGS sequence"/>
</dbReference>
<reference evidence="7" key="1">
    <citation type="journal article" date="2023" name="Mol. Biol. Evol.">
        <title>Third-Generation Sequencing Reveals the Adaptive Role of the Epigenome in Three Deep-Sea Polychaetes.</title>
        <authorList>
            <person name="Perez M."/>
            <person name="Aroh O."/>
            <person name="Sun Y."/>
            <person name="Lan Y."/>
            <person name="Juniper S.K."/>
            <person name="Young C.R."/>
            <person name="Angers B."/>
            <person name="Qian P.Y."/>
        </authorList>
    </citation>
    <scope>NUCLEOTIDE SEQUENCE</scope>
    <source>
        <strain evidence="7">P08H-3</strain>
    </source>
</reference>
<evidence type="ECO:0000256" key="1">
    <source>
        <dbReference type="ARBA" id="ARBA00004141"/>
    </source>
</evidence>
<dbReference type="Pfam" id="PF10639">
    <property type="entry name" value="TMEM234"/>
    <property type="match status" value="1"/>
</dbReference>
<evidence type="ECO:0000256" key="6">
    <source>
        <dbReference type="SAM" id="Phobius"/>
    </source>
</evidence>
<dbReference type="InterPro" id="IPR037185">
    <property type="entry name" value="EmrE-like"/>
</dbReference>
<dbReference type="PANTHER" id="PTHR28668:SF1">
    <property type="entry name" value="TRANSMEMBRANE PROTEIN 234"/>
    <property type="match status" value="1"/>
</dbReference>
<keyword evidence="5 6" id="KW-0472">Membrane</keyword>
<accession>A0AAD9N3L1</accession>
<name>A0AAD9N3L1_9ANNE</name>
<evidence type="ECO:0008006" key="9">
    <source>
        <dbReference type="Google" id="ProtNLM"/>
    </source>
</evidence>
<comment type="similarity">
    <text evidence="2">Belongs to the TMEM234 family.</text>
</comment>
<dbReference type="AlphaFoldDB" id="A0AAD9N3L1"/>
<evidence type="ECO:0000256" key="3">
    <source>
        <dbReference type="ARBA" id="ARBA00022692"/>
    </source>
</evidence>
<feature type="transmembrane region" description="Helical" evidence="6">
    <location>
        <begin position="138"/>
        <end position="156"/>
    </location>
</feature>
<gene>
    <name evidence="7" type="ORF">LSH36_228g03039</name>
</gene>
<keyword evidence="8" id="KW-1185">Reference proteome</keyword>
<comment type="caution">
    <text evidence="7">The sequence shown here is derived from an EMBL/GenBank/DDBJ whole genome shotgun (WGS) entry which is preliminary data.</text>
</comment>
<keyword evidence="4 6" id="KW-1133">Transmembrane helix</keyword>
<evidence type="ECO:0000256" key="2">
    <source>
        <dbReference type="ARBA" id="ARBA00005977"/>
    </source>
</evidence>
<proteinExistence type="inferred from homology"/>
<evidence type="ECO:0000256" key="4">
    <source>
        <dbReference type="ARBA" id="ARBA00022989"/>
    </source>
</evidence>
<dbReference type="GO" id="GO:0016020">
    <property type="term" value="C:membrane"/>
    <property type="evidence" value="ECO:0007669"/>
    <property type="project" value="UniProtKB-SubCell"/>
</dbReference>
<keyword evidence="3 6" id="KW-0812">Transmembrane</keyword>
<comment type="subcellular location">
    <subcellularLocation>
        <location evidence="1">Membrane</location>
        <topology evidence="1">Multi-pass membrane protein</topology>
    </subcellularLocation>
</comment>
<evidence type="ECO:0000313" key="7">
    <source>
        <dbReference type="EMBL" id="KAK2155887.1"/>
    </source>
</evidence>
<protein>
    <recommendedName>
        <fullName evidence="9">Transmembrane protein 234</fullName>
    </recommendedName>
</protein>
<dbReference type="InterPro" id="IPR018908">
    <property type="entry name" value="TMEM234"/>
</dbReference>
<sequence>MFSIKYCGVDTNSITLLGILYTQAQCLTMDTVGDVFWLVIVAILWGGTNPLLKKGGQGIERIEAENLLKRFVLELKFLVLNWKYILPFLLNQCGSVVFYLTLSSADLSLAVPITNSLTFIFTGLSGKLLGEKFGNKETYTGMTLVIIGIIFCVSSKS</sequence>
<dbReference type="Gene3D" id="1.10.3730.20">
    <property type="match status" value="1"/>
</dbReference>
<organism evidence="7 8">
    <name type="scientific">Paralvinella palmiformis</name>
    <dbReference type="NCBI Taxonomy" id="53620"/>
    <lineage>
        <taxon>Eukaryota</taxon>
        <taxon>Metazoa</taxon>
        <taxon>Spiralia</taxon>
        <taxon>Lophotrochozoa</taxon>
        <taxon>Annelida</taxon>
        <taxon>Polychaeta</taxon>
        <taxon>Sedentaria</taxon>
        <taxon>Canalipalpata</taxon>
        <taxon>Terebellida</taxon>
        <taxon>Terebelliformia</taxon>
        <taxon>Alvinellidae</taxon>
        <taxon>Paralvinella</taxon>
    </lineage>
</organism>
<dbReference type="PANTHER" id="PTHR28668">
    <property type="entry name" value="TRANSMEMBRANE PROTEIN 234"/>
    <property type="match status" value="1"/>
</dbReference>